<evidence type="ECO:0000256" key="1">
    <source>
        <dbReference type="SAM" id="SignalP"/>
    </source>
</evidence>
<protein>
    <recommendedName>
        <fullName evidence="3">Venom protein</fullName>
    </recommendedName>
</protein>
<evidence type="ECO:0008006" key="3">
    <source>
        <dbReference type="Google" id="ProtNLM"/>
    </source>
</evidence>
<keyword evidence="1" id="KW-0732">Signal</keyword>
<sequence>MKILILALFYLVVRNNGNTLTVDDALSAEIAKAKQRLEKDFILSLWYGTNEAIAESQDKVLKIYTQYTIEQAQNVVEHISLHKNLTRLECADKRNKALTMKNLKKLVSTLECMFKNEEDTLKAYKFTGYNLHNCIRMSQNEMEGKYLKVVENFNNIKNASMQAFSHYYRLMDNCVQTSCVLSTLFRSLIDYERLKEDVATNVTEINNLSTRYVFSHIAMGCISSSLTQISDNYEVGKNLVDKCLLDMNGTNSTNSTQGF</sequence>
<evidence type="ECO:0000313" key="2">
    <source>
        <dbReference type="EMBL" id="KAL0281560.1"/>
    </source>
</evidence>
<feature type="signal peptide" evidence="1">
    <location>
        <begin position="1"/>
        <end position="17"/>
    </location>
</feature>
<dbReference type="AlphaFoldDB" id="A0AAW2IJ56"/>
<name>A0AAW2IJ56_9NEOP</name>
<gene>
    <name evidence="2" type="ORF">PYX00_002508</name>
</gene>
<dbReference type="EMBL" id="JARGDH010000001">
    <property type="protein sequence ID" value="KAL0281560.1"/>
    <property type="molecule type" value="Genomic_DNA"/>
</dbReference>
<comment type="caution">
    <text evidence="2">The sequence shown here is derived from an EMBL/GenBank/DDBJ whole genome shotgun (WGS) entry which is preliminary data.</text>
</comment>
<proteinExistence type="predicted"/>
<reference evidence="2" key="1">
    <citation type="journal article" date="2024" name="Gigascience">
        <title>Chromosome-level genome of the poultry shaft louse Menopon gallinae provides insight into the host-switching and adaptive evolution of parasitic lice.</title>
        <authorList>
            <person name="Xu Y."/>
            <person name="Ma L."/>
            <person name="Liu S."/>
            <person name="Liang Y."/>
            <person name="Liu Q."/>
            <person name="He Z."/>
            <person name="Tian L."/>
            <person name="Duan Y."/>
            <person name="Cai W."/>
            <person name="Li H."/>
            <person name="Song F."/>
        </authorList>
    </citation>
    <scope>NUCLEOTIDE SEQUENCE</scope>
    <source>
        <strain evidence="2">Cailab_2023a</strain>
    </source>
</reference>
<organism evidence="2">
    <name type="scientific">Menopon gallinae</name>
    <name type="common">poultry shaft louse</name>
    <dbReference type="NCBI Taxonomy" id="328185"/>
    <lineage>
        <taxon>Eukaryota</taxon>
        <taxon>Metazoa</taxon>
        <taxon>Ecdysozoa</taxon>
        <taxon>Arthropoda</taxon>
        <taxon>Hexapoda</taxon>
        <taxon>Insecta</taxon>
        <taxon>Pterygota</taxon>
        <taxon>Neoptera</taxon>
        <taxon>Paraneoptera</taxon>
        <taxon>Psocodea</taxon>
        <taxon>Troctomorpha</taxon>
        <taxon>Phthiraptera</taxon>
        <taxon>Amblycera</taxon>
        <taxon>Menoponidae</taxon>
        <taxon>Menopon</taxon>
    </lineage>
</organism>
<feature type="chain" id="PRO_5043565212" description="Venom protein" evidence="1">
    <location>
        <begin position="18"/>
        <end position="259"/>
    </location>
</feature>
<accession>A0AAW2IJ56</accession>